<accession>A0ABN1VJQ5</accession>
<feature type="region of interest" description="Disordered" evidence="1">
    <location>
        <begin position="1"/>
        <end position="20"/>
    </location>
</feature>
<feature type="region of interest" description="Disordered" evidence="1">
    <location>
        <begin position="38"/>
        <end position="93"/>
    </location>
</feature>
<gene>
    <name evidence="2" type="ORF">GCM10009675_40390</name>
</gene>
<evidence type="ECO:0000313" key="2">
    <source>
        <dbReference type="EMBL" id="GAA1214250.1"/>
    </source>
</evidence>
<comment type="caution">
    <text evidence="2">The sequence shown here is derived from an EMBL/GenBank/DDBJ whole genome shotgun (WGS) entry which is preliminary data.</text>
</comment>
<evidence type="ECO:0000313" key="3">
    <source>
        <dbReference type="Proteomes" id="UP001500467"/>
    </source>
</evidence>
<dbReference type="Proteomes" id="UP001500467">
    <property type="component" value="Unassembled WGS sequence"/>
</dbReference>
<protein>
    <submittedName>
        <fullName evidence="2">Uncharacterized protein</fullName>
    </submittedName>
</protein>
<keyword evidence="3" id="KW-1185">Reference proteome</keyword>
<name>A0ABN1VJQ5_9PSEU</name>
<dbReference type="EMBL" id="BAAALM010000015">
    <property type="protein sequence ID" value="GAA1214250.1"/>
    <property type="molecule type" value="Genomic_DNA"/>
</dbReference>
<feature type="compositionally biased region" description="Acidic residues" evidence="1">
    <location>
        <begin position="45"/>
        <end position="55"/>
    </location>
</feature>
<organism evidence="2 3">
    <name type="scientific">Prauserella alba</name>
    <dbReference type="NCBI Taxonomy" id="176898"/>
    <lineage>
        <taxon>Bacteria</taxon>
        <taxon>Bacillati</taxon>
        <taxon>Actinomycetota</taxon>
        <taxon>Actinomycetes</taxon>
        <taxon>Pseudonocardiales</taxon>
        <taxon>Pseudonocardiaceae</taxon>
        <taxon>Prauserella</taxon>
    </lineage>
</organism>
<sequence length="110" mass="12091">MTARDHGPGGVHSAETMEAPTMPFLAAERALLGAPVEASLTSPEIEVEWPTDDMDDPHGTAQARRSDEPLAQHRSAQQMPPGQPGDRWQPPLDGSELARVLQLMRKKWNM</sequence>
<proteinExistence type="predicted"/>
<reference evidence="2 3" key="1">
    <citation type="journal article" date="2019" name="Int. J. Syst. Evol. Microbiol.">
        <title>The Global Catalogue of Microorganisms (GCM) 10K type strain sequencing project: providing services to taxonomists for standard genome sequencing and annotation.</title>
        <authorList>
            <consortium name="The Broad Institute Genomics Platform"/>
            <consortium name="The Broad Institute Genome Sequencing Center for Infectious Disease"/>
            <person name="Wu L."/>
            <person name="Ma J."/>
        </authorList>
    </citation>
    <scope>NUCLEOTIDE SEQUENCE [LARGE SCALE GENOMIC DNA]</scope>
    <source>
        <strain evidence="2 3">JCM 13022</strain>
    </source>
</reference>
<evidence type="ECO:0000256" key="1">
    <source>
        <dbReference type="SAM" id="MobiDB-lite"/>
    </source>
</evidence>